<evidence type="ECO:0000259" key="1">
    <source>
        <dbReference type="Pfam" id="PF01979"/>
    </source>
</evidence>
<keyword evidence="3" id="KW-1185">Reference proteome</keyword>
<accession>A0A6M4ISL7</accession>
<dbReference type="AlphaFoldDB" id="A0A6M4ISL7"/>
<evidence type="ECO:0000313" key="2">
    <source>
        <dbReference type="EMBL" id="QJR36537.1"/>
    </source>
</evidence>
<dbReference type="InterPro" id="IPR011059">
    <property type="entry name" value="Metal-dep_hydrolase_composite"/>
</dbReference>
<dbReference type="RefSeq" id="WP_171225969.1">
    <property type="nucleotide sequence ID" value="NZ_CP053085.1"/>
</dbReference>
<dbReference type="Gene3D" id="2.30.40.10">
    <property type="entry name" value="Urease, subunit C, domain 1"/>
    <property type="match status" value="2"/>
</dbReference>
<dbReference type="EMBL" id="CP053085">
    <property type="protein sequence ID" value="QJR36537.1"/>
    <property type="molecule type" value="Genomic_DNA"/>
</dbReference>
<dbReference type="Proteomes" id="UP000500938">
    <property type="component" value="Chromosome"/>
</dbReference>
<dbReference type="Gene3D" id="3.40.50.10910">
    <property type="entry name" value="Amidohydrolase"/>
    <property type="match status" value="1"/>
</dbReference>
<protein>
    <submittedName>
        <fullName evidence="2">Amidohydrolase family protein</fullName>
    </submittedName>
</protein>
<dbReference type="GO" id="GO:0016810">
    <property type="term" value="F:hydrolase activity, acting on carbon-nitrogen (but not peptide) bonds"/>
    <property type="evidence" value="ECO:0007669"/>
    <property type="project" value="InterPro"/>
</dbReference>
<keyword evidence="2" id="KW-0378">Hydrolase</keyword>
<name>A0A6M4ISL7_9BACT</name>
<dbReference type="PANTHER" id="PTHR43135:SF3">
    <property type="entry name" value="ALPHA-D-RIBOSE 1-METHYLPHOSPHONATE 5-TRIPHOSPHATE DIPHOSPHATASE"/>
    <property type="match status" value="1"/>
</dbReference>
<dbReference type="PANTHER" id="PTHR43135">
    <property type="entry name" value="ALPHA-D-RIBOSE 1-METHYLPHOSPHONATE 5-TRIPHOSPHATE DIPHOSPHATASE"/>
    <property type="match status" value="1"/>
</dbReference>
<sequence length="406" mass="43202">MATGAQSSTGATTAFTGATLIDGTDRAPIADATLVVRDGRVIAAGPAARVTIPAGAARVALAGKVIMPGIINSHGHASSAGDLATYAAYGVTTLYSLGGEPADVFAARDAQREAQRSGAPLSPLVSRVFLAGPVMTPTTPDEARTQVAGVAAQHVDIAKIRVDDNLGLGPKMTPEVYRAVINEAHARKLRLAVHMYYFADAVDLLNSGADFMAHSVRDVEVNDAFAASLRAKKVCYTPTLMREVSTFVYESTPSFFADSLFLAHANKVWMATLQQPARMEAMRTSASAQQYKKQLPVAMRNLKRLSDAGVRIAMGTDTGPMGRFQGYFELMELEMMVEAGMTPRAVLAAATRDAASCMKIDRELGTLEPGKWADFLVLNANPLENISNVRKQHSVWIGGKRVGTGS</sequence>
<dbReference type="Pfam" id="PF01979">
    <property type="entry name" value="Amidohydro_1"/>
    <property type="match status" value="1"/>
</dbReference>
<dbReference type="KEGG" id="ggr:HKW67_13990"/>
<gene>
    <name evidence="2" type="ORF">HKW67_13990</name>
</gene>
<dbReference type="InterPro" id="IPR006680">
    <property type="entry name" value="Amidohydro-rel"/>
</dbReference>
<dbReference type="SUPFAM" id="SSF51556">
    <property type="entry name" value="Metallo-dependent hydrolases"/>
    <property type="match status" value="1"/>
</dbReference>
<feature type="domain" description="Amidohydrolase-related" evidence="1">
    <location>
        <begin position="65"/>
        <end position="402"/>
    </location>
</feature>
<dbReference type="Gene3D" id="3.20.20.140">
    <property type="entry name" value="Metal-dependent hydrolases"/>
    <property type="match status" value="1"/>
</dbReference>
<reference evidence="2 3" key="1">
    <citation type="submission" date="2020-05" db="EMBL/GenBank/DDBJ databases">
        <title>Complete genome sequence of Gemmatimonas greenlandica TET16.</title>
        <authorList>
            <person name="Zeng Y."/>
        </authorList>
    </citation>
    <scope>NUCLEOTIDE SEQUENCE [LARGE SCALE GENOMIC DNA]</scope>
    <source>
        <strain evidence="2 3">TET16</strain>
    </source>
</reference>
<organism evidence="2 3">
    <name type="scientific">Gemmatimonas groenlandica</name>
    <dbReference type="NCBI Taxonomy" id="2732249"/>
    <lineage>
        <taxon>Bacteria</taxon>
        <taxon>Pseudomonadati</taxon>
        <taxon>Gemmatimonadota</taxon>
        <taxon>Gemmatimonadia</taxon>
        <taxon>Gemmatimonadales</taxon>
        <taxon>Gemmatimonadaceae</taxon>
        <taxon>Gemmatimonas</taxon>
    </lineage>
</organism>
<dbReference type="SUPFAM" id="SSF51338">
    <property type="entry name" value="Composite domain of metallo-dependent hydrolases"/>
    <property type="match status" value="1"/>
</dbReference>
<dbReference type="InterPro" id="IPR051781">
    <property type="entry name" value="Metallo-dep_Hydrolase"/>
</dbReference>
<dbReference type="InterPro" id="IPR032466">
    <property type="entry name" value="Metal_Hydrolase"/>
</dbReference>
<proteinExistence type="predicted"/>
<evidence type="ECO:0000313" key="3">
    <source>
        <dbReference type="Proteomes" id="UP000500938"/>
    </source>
</evidence>